<dbReference type="AlphaFoldDB" id="A0A0D1KZG5"/>
<keyword evidence="2" id="KW-1185">Reference proteome</keyword>
<dbReference type="STRING" id="280871.TL10_25540"/>
<accession>A0A0D1KZG5</accession>
<name>A0A0D1KZG5_9MYCO</name>
<protein>
    <submittedName>
        <fullName evidence="1">Uncharacterized protein</fullName>
    </submittedName>
</protein>
<comment type="caution">
    <text evidence="1">The sequence shown here is derived from an EMBL/GenBank/DDBJ whole genome shotgun (WGS) entry which is preliminary data.</text>
</comment>
<reference evidence="1 2" key="1">
    <citation type="submission" date="2015-01" db="EMBL/GenBank/DDBJ databases">
        <title>Genome sequence of Mycobacterium llatzerense and Mycobacterium immunogenum recovered from brain abscess.</title>
        <authorList>
            <person name="Greninger A.L."/>
            <person name="Langelier C."/>
            <person name="Cunningham G."/>
            <person name="Chiu C.Y."/>
            <person name="Miller S."/>
        </authorList>
    </citation>
    <scope>NUCLEOTIDE SEQUENCE [LARGE SCALE GENOMIC DNA]</scope>
    <source>
        <strain evidence="1 2">CLUC14</strain>
    </source>
</reference>
<dbReference type="Proteomes" id="UP000032221">
    <property type="component" value="Unassembled WGS sequence"/>
</dbReference>
<gene>
    <name evidence="1" type="ORF">TL10_25540</name>
</gene>
<dbReference type="EMBL" id="JXST01000049">
    <property type="protein sequence ID" value="KIU14230.1"/>
    <property type="molecule type" value="Genomic_DNA"/>
</dbReference>
<sequence length="236" mass="25786">MMDQWTRYSRWAYRDMYPQLVADLFDISVETLLRDVAAGSPVYPRPREVGLGKPIWSELAVFSAIWDRFPALDARIPRLFPDPGSSSAAKFIGTQVLGGGRNVHRYAVHLWLPGDSRGAVAVAYRAGVDDVPAPAGRLLRQLPTVSAVIIPEVRAMTIPGGQFGDHQPSVEVAERGTSPLSAWAWFDVVALLRTDIPWFADAADLDAIVSWRPGGPTRPSRVHEVGCSTLITTVSA</sequence>
<evidence type="ECO:0000313" key="1">
    <source>
        <dbReference type="EMBL" id="KIU14230.1"/>
    </source>
</evidence>
<proteinExistence type="predicted"/>
<organism evidence="1 2">
    <name type="scientific">Mycolicibacterium llatzerense</name>
    <dbReference type="NCBI Taxonomy" id="280871"/>
    <lineage>
        <taxon>Bacteria</taxon>
        <taxon>Bacillati</taxon>
        <taxon>Actinomycetota</taxon>
        <taxon>Actinomycetes</taxon>
        <taxon>Mycobacteriales</taxon>
        <taxon>Mycobacteriaceae</taxon>
        <taxon>Mycolicibacterium</taxon>
    </lineage>
</organism>
<dbReference type="PATRIC" id="fig|280871.6.peg.5295"/>
<evidence type="ECO:0000313" key="2">
    <source>
        <dbReference type="Proteomes" id="UP000032221"/>
    </source>
</evidence>